<evidence type="ECO:0008006" key="3">
    <source>
        <dbReference type="Google" id="ProtNLM"/>
    </source>
</evidence>
<evidence type="ECO:0000313" key="1">
    <source>
        <dbReference type="EMBL" id="SDW14834.1"/>
    </source>
</evidence>
<dbReference type="AlphaFoldDB" id="A0A8X8IDK4"/>
<dbReference type="Gene3D" id="1.20.1260.10">
    <property type="match status" value="1"/>
</dbReference>
<keyword evidence="2" id="KW-1185">Reference proteome</keyword>
<protein>
    <recommendedName>
        <fullName evidence="3">DUF305 domain-containing protein</fullName>
    </recommendedName>
</protein>
<comment type="caution">
    <text evidence="1">The sequence shown here is derived from an EMBL/GenBank/DDBJ whole genome shotgun (WGS) entry which is preliminary data.</text>
</comment>
<name>A0A8X8IDK4_9BACT</name>
<reference evidence="1 2" key="1">
    <citation type="submission" date="2016-10" db="EMBL/GenBank/DDBJ databases">
        <authorList>
            <person name="Varghese N."/>
            <person name="Submissions S."/>
        </authorList>
    </citation>
    <scope>NUCLEOTIDE SEQUENCE [LARGE SCALE GENOMIC DNA]</scope>
    <source>
        <strain evidence="1 2">DSM 25353</strain>
    </source>
</reference>
<proteinExistence type="predicted"/>
<dbReference type="RefSeq" id="WP_092721500.1">
    <property type="nucleotide sequence ID" value="NZ_FNNO01000001.1"/>
</dbReference>
<gene>
    <name evidence="1" type="ORF">SAMN05444410_101349</name>
</gene>
<organism evidence="1 2">
    <name type="scientific">Hydrobacter penzbergensis</name>
    <dbReference type="NCBI Taxonomy" id="1235997"/>
    <lineage>
        <taxon>Bacteria</taxon>
        <taxon>Pseudomonadati</taxon>
        <taxon>Bacteroidota</taxon>
        <taxon>Chitinophagia</taxon>
        <taxon>Chitinophagales</taxon>
        <taxon>Chitinophagaceae</taxon>
        <taxon>Hydrobacter</taxon>
    </lineage>
</organism>
<dbReference type="EMBL" id="FNNO01000001">
    <property type="protein sequence ID" value="SDW14834.1"/>
    <property type="molecule type" value="Genomic_DNA"/>
</dbReference>
<dbReference type="Proteomes" id="UP000198711">
    <property type="component" value="Unassembled WGS sequence"/>
</dbReference>
<dbReference type="InterPro" id="IPR012347">
    <property type="entry name" value="Ferritin-like"/>
</dbReference>
<accession>A0A8X8IDK4</accession>
<evidence type="ECO:0000313" key="2">
    <source>
        <dbReference type="Proteomes" id="UP000198711"/>
    </source>
</evidence>
<sequence length="71" mass="8008">MVALLSACSKDDNGITLQKHDDNKMMILMHQMMSKTDTMQKTNDPEIDFARMMKMHHQGAIDMANPGVTGR</sequence>